<sequence>MEQENVKVGDTIKILWVDDCGYDTVVDSYIGREGVVQFIDSIGQLHGTWGGLAIIPDTDKFKVINNDENK</sequence>
<proteinExistence type="predicted"/>
<dbReference type="EMBL" id="OR769219">
    <property type="protein sequence ID" value="WQJ51562.1"/>
    <property type="molecule type" value="Genomic_DNA"/>
</dbReference>
<evidence type="ECO:0008006" key="3">
    <source>
        <dbReference type="Google" id="ProtNLM"/>
    </source>
</evidence>
<evidence type="ECO:0000313" key="2">
    <source>
        <dbReference type="Proteomes" id="UP001348805"/>
    </source>
</evidence>
<organism evidence="1 2">
    <name type="scientific">phage Lak_Megaphage_RVC_AP3_GC26</name>
    <dbReference type="NCBI Taxonomy" id="3109225"/>
    <lineage>
        <taxon>Viruses</taxon>
        <taxon>Duplodnaviria</taxon>
        <taxon>Heunggongvirae</taxon>
        <taxon>Uroviricota</taxon>
        <taxon>Caudoviricetes</taxon>
        <taxon>Caudoviricetes code 15 clade</taxon>
    </lineage>
</organism>
<evidence type="ECO:0000313" key="1">
    <source>
        <dbReference type="EMBL" id="WQJ51562.1"/>
    </source>
</evidence>
<reference evidence="1 2" key="1">
    <citation type="submission" date="2023-11" db="EMBL/GenBank/DDBJ databases">
        <authorList>
            <person name="Cook R."/>
            <person name="Crisci M."/>
            <person name="Pye H."/>
            <person name="Adriaenssens E."/>
            <person name="Santini J."/>
        </authorList>
    </citation>
    <scope>NUCLEOTIDE SEQUENCE [LARGE SCALE GENOMIC DNA]</scope>
    <source>
        <strain evidence="1">Lak_Megaphage_RVC_AP3_GC26</strain>
    </source>
</reference>
<dbReference type="Proteomes" id="UP001348805">
    <property type="component" value="Segment"/>
</dbReference>
<name>A0ABZ0Z1R8_9CAUD</name>
<accession>A0ABZ0Z1R8</accession>
<protein>
    <recommendedName>
        <fullName evidence="3">DUF4314 domain-containing protein</fullName>
    </recommendedName>
</protein>
<keyword evidence="2" id="KW-1185">Reference proteome</keyword>